<gene>
    <name evidence="1" type="ORF">RXV79_18150</name>
</gene>
<dbReference type="RefSeq" id="WP_316699481.1">
    <property type="nucleotide sequence ID" value="NZ_CP136336.1"/>
</dbReference>
<name>A0ABZ0CPC6_9BURK</name>
<reference evidence="1 2" key="1">
    <citation type="submission" date="2023-10" db="EMBL/GenBank/DDBJ databases">
        <title>Bacteria for the degradation of biodegradable plastic PBAT(Polybutylene adipate terephthalate).</title>
        <authorList>
            <person name="Weon H.-Y."/>
            <person name="Yeon J."/>
        </authorList>
    </citation>
    <scope>NUCLEOTIDE SEQUENCE [LARGE SCALE GENOMIC DNA]</scope>
    <source>
        <strain evidence="1 2">SBD 7-3</strain>
    </source>
</reference>
<evidence type="ECO:0000313" key="1">
    <source>
        <dbReference type="EMBL" id="WOB06835.1"/>
    </source>
</evidence>
<protein>
    <submittedName>
        <fullName evidence="1">Uncharacterized protein</fullName>
    </submittedName>
</protein>
<dbReference type="EMBL" id="CP136336">
    <property type="protein sequence ID" value="WOB06835.1"/>
    <property type="molecule type" value="Genomic_DNA"/>
</dbReference>
<proteinExistence type="predicted"/>
<evidence type="ECO:0000313" key="2">
    <source>
        <dbReference type="Proteomes" id="UP001303946"/>
    </source>
</evidence>
<dbReference type="Proteomes" id="UP001303946">
    <property type="component" value="Chromosome"/>
</dbReference>
<sequence length="153" mass="16049">MPTLSTPTLTLGATDNGKRDVTVAGSITFDAGDVGKTYRLEIKLFGEDKTGDVLPSGDALGDDQIYVYNFTGPLLPRPYKVITVAAAGALNYSEKRAVNTSSLDEDPGNQLVGKADIHTPVFMPRKDEVYASVTISGAPVTKKSATVVSGIGV</sequence>
<accession>A0ABZ0CPC6</accession>
<keyword evidence="2" id="KW-1185">Reference proteome</keyword>
<organism evidence="1 2">
    <name type="scientific">Piscinibacter gummiphilus</name>
    <dbReference type="NCBI Taxonomy" id="946333"/>
    <lineage>
        <taxon>Bacteria</taxon>
        <taxon>Pseudomonadati</taxon>
        <taxon>Pseudomonadota</taxon>
        <taxon>Betaproteobacteria</taxon>
        <taxon>Burkholderiales</taxon>
        <taxon>Sphaerotilaceae</taxon>
        <taxon>Piscinibacter</taxon>
    </lineage>
</organism>